<dbReference type="PANTHER" id="PTHR39160">
    <property type="entry name" value="CELL WALL-BINDING PROTEIN YOCH"/>
    <property type="match status" value="1"/>
</dbReference>
<keyword evidence="1" id="KW-0732">Signal</keyword>
<dbReference type="InterPro" id="IPR051933">
    <property type="entry name" value="Resuscitation_pf_RpfB"/>
</dbReference>
<accession>A0A926RXM6</accession>
<dbReference type="Proteomes" id="UP000626844">
    <property type="component" value="Unassembled WGS sequence"/>
</dbReference>
<gene>
    <name evidence="3" type="ORF">IC621_11415</name>
</gene>
<feature type="domain" description="3D" evidence="2">
    <location>
        <begin position="132"/>
        <end position="193"/>
    </location>
</feature>
<name>A0A926RXM6_9BACI</name>
<evidence type="ECO:0000259" key="2">
    <source>
        <dbReference type="Pfam" id="PF06725"/>
    </source>
</evidence>
<dbReference type="Pfam" id="PF06725">
    <property type="entry name" value="3D"/>
    <property type="match status" value="1"/>
</dbReference>
<dbReference type="GO" id="GO:0009254">
    <property type="term" value="P:peptidoglycan turnover"/>
    <property type="evidence" value="ECO:0007669"/>
    <property type="project" value="InterPro"/>
</dbReference>
<organism evidence="3 4">
    <name type="scientific">Metabacillus arenae</name>
    <dbReference type="NCBI Taxonomy" id="2771434"/>
    <lineage>
        <taxon>Bacteria</taxon>
        <taxon>Bacillati</taxon>
        <taxon>Bacillota</taxon>
        <taxon>Bacilli</taxon>
        <taxon>Bacillales</taxon>
        <taxon>Bacillaceae</taxon>
        <taxon>Metabacillus</taxon>
    </lineage>
</organism>
<evidence type="ECO:0000256" key="1">
    <source>
        <dbReference type="ARBA" id="ARBA00022729"/>
    </source>
</evidence>
<dbReference type="GO" id="GO:0004553">
    <property type="term" value="F:hydrolase activity, hydrolyzing O-glycosyl compounds"/>
    <property type="evidence" value="ECO:0007669"/>
    <property type="project" value="InterPro"/>
</dbReference>
<keyword evidence="4" id="KW-1185">Reference proteome</keyword>
<protein>
    <submittedName>
        <fullName evidence="3">3D domain-containing protein</fullName>
    </submittedName>
</protein>
<dbReference type="AlphaFoldDB" id="A0A926RXM6"/>
<dbReference type="EMBL" id="JACXAI010000013">
    <property type="protein sequence ID" value="MBD1380840.1"/>
    <property type="molecule type" value="Genomic_DNA"/>
</dbReference>
<comment type="caution">
    <text evidence="3">The sequence shown here is derived from an EMBL/GenBank/DDBJ whole genome shotgun (WGS) entry which is preliminary data.</text>
</comment>
<evidence type="ECO:0000313" key="3">
    <source>
        <dbReference type="EMBL" id="MBD1380840.1"/>
    </source>
</evidence>
<reference evidence="3" key="1">
    <citation type="submission" date="2020-09" db="EMBL/GenBank/DDBJ databases">
        <title>A novel bacterium of genus Bacillus, isolated from South China Sea.</title>
        <authorList>
            <person name="Huang H."/>
            <person name="Mo K."/>
            <person name="Hu Y."/>
        </authorList>
    </citation>
    <scope>NUCLEOTIDE SEQUENCE</scope>
    <source>
        <strain evidence="3">IB182487</strain>
    </source>
</reference>
<evidence type="ECO:0000313" key="4">
    <source>
        <dbReference type="Proteomes" id="UP000626844"/>
    </source>
</evidence>
<dbReference type="PANTHER" id="PTHR39160:SF4">
    <property type="entry name" value="RESUSCITATION-PROMOTING FACTOR RPFB"/>
    <property type="match status" value="1"/>
</dbReference>
<proteinExistence type="predicted"/>
<dbReference type="CDD" id="cd22786">
    <property type="entry name" value="DPBB_YuiC-like"/>
    <property type="match status" value="1"/>
</dbReference>
<dbReference type="GO" id="GO:0019867">
    <property type="term" value="C:outer membrane"/>
    <property type="evidence" value="ECO:0007669"/>
    <property type="project" value="InterPro"/>
</dbReference>
<sequence length="226" mass="25150">MIGSWSIRLLMTALFCLALVTTFETISGVKAGELVNFPADHKDGEGHSFKLFGLSFKMLQKQPVSKNFISSSEEAVNQNLSLEEEFERNNYPKKSVVATGYTAGYESTGKNPNHPEYGITYSGVKVKRDTFSTIAADLSVFPIGTVLFIPGYGYGVVADKGAAIKGAKLDLYYETVNDVYDHWGKKQLEVYIVKEGNGSLTEQELKMMNEEKTMQVVRQPFQKKKS</sequence>
<dbReference type="InterPro" id="IPR036908">
    <property type="entry name" value="RlpA-like_sf"/>
</dbReference>
<dbReference type="Gene3D" id="2.40.40.10">
    <property type="entry name" value="RlpA-like domain"/>
    <property type="match status" value="1"/>
</dbReference>
<dbReference type="InterPro" id="IPR010611">
    <property type="entry name" value="3D_dom"/>
</dbReference>
<dbReference type="SUPFAM" id="SSF50685">
    <property type="entry name" value="Barwin-like endoglucanases"/>
    <property type="match status" value="1"/>
</dbReference>